<dbReference type="Pfam" id="PF00460">
    <property type="entry name" value="Flg_bb_rod"/>
    <property type="match status" value="1"/>
</dbReference>
<keyword evidence="9" id="KW-0966">Cell projection</keyword>
<dbReference type="SUPFAM" id="SSF117143">
    <property type="entry name" value="Flagellar hook protein flgE"/>
    <property type="match status" value="1"/>
</dbReference>
<dbReference type="GO" id="GO:0071978">
    <property type="term" value="P:bacterial-type flagellum-dependent swarming motility"/>
    <property type="evidence" value="ECO:0007669"/>
    <property type="project" value="TreeGrafter"/>
</dbReference>
<evidence type="ECO:0000256" key="2">
    <source>
        <dbReference type="ARBA" id="ARBA00009677"/>
    </source>
</evidence>
<keyword evidence="9" id="KW-0969">Cilium</keyword>
<accession>A0A840YQR1</accession>
<dbReference type="InterPro" id="IPR053967">
    <property type="entry name" value="LlgE_F_G-like_D1"/>
</dbReference>
<organism evidence="9 10">
    <name type="scientific">Sphingomonas xinjiangensis</name>
    <dbReference type="NCBI Taxonomy" id="643568"/>
    <lineage>
        <taxon>Bacteria</taxon>
        <taxon>Pseudomonadati</taxon>
        <taxon>Pseudomonadota</taxon>
        <taxon>Alphaproteobacteria</taxon>
        <taxon>Sphingomonadales</taxon>
        <taxon>Sphingomonadaceae</taxon>
        <taxon>Sphingomonas</taxon>
    </lineage>
</organism>
<dbReference type="PROSITE" id="PS00588">
    <property type="entry name" value="FLAGELLA_BB_ROD"/>
    <property type="match status" value="1"/>
</dbReference>
<comment type="similarity">
    <text evidence="2 4">Belongs to the flagella basal body rod proteins family.</text>
</comment>
<dbReference type="PANTHER" id="PTHR30435">
    <property type="entry name" value="FLAGELLAR PROTEIN"/>
    <property type="match status" value="1"/>
</dbReference>
<evidence type="ECO:0000256" key="1">
    <source>
        <dbReference type="ARBA" id="ARBA00004117"/>
    </source>
</evidence>
<evidence type="ECO:0000256" key="3">
    <source>
        <dbReference type="ARBA" id="ARBA00023143"/>
    </source>
</evidence>
<dbReference type="NCBIfam" id="TIGR03506">
    <property type="entry name" value="FlgEFG_subfam"/>
    <property type="match status" value="1"/>
</dbReference>
<dbReference type="AlphaFoldDB" id="A0A840YQR1"/>
<dbReference type="GO" id="GO:0009425">
    <property type="term" value="C:bacterial-type flagellum basal body"/>
    <property type="evidence" value="ECO:0007669"/>
    <property type="project" value="UniProtKB-SubCell"/>
</dbReference>
<evidence type="ECO:0000256" key="4">
    <source>
        <dbReference type="RuleBase" id="RU362116"/>
    </source>
</evidence>
<feature type="domain" description="Flagellar basal-body/hook protein C-terminal" evidence="7">
    <location>
        <begin position="202"/>
        <end position="243"/>
    </location>
</feature>
<proteinExistence type="inferred from homology"/>
<protein>
    <submittedName>
        <fullName evidence="9">Flagellar basal-body rod protein FlgF</fullName>
    </submittedName>
</protein>
<keyword evidence="10" id="KW-1185">Reference proteome</keyword>
<dbReference type="PANTHER" id="PTHR30435:SF19">
    <property type="entry name" value="FLAGELLAR BASAL-BODY ROD PROTEIN FLGG"/>
    <property type="match status" value="1"/>
</dbReference>
<feature type="domain" description="Flagellar hook protein FlgE/F/G-like D1" evidence="8">
    <location>
        <begin position="90"/>
        <end position="157"/>
    </location>
</feature>
<dbReference type="EMBL" id="JACIJF010000004">
    <property type="protein sequence ID" value="MBB5710773.1"/>
    <property type="molecule type" value="Genomic_DNA"/>
</dbReference>
<evidence type="ECO:0000259" key="6">
    <source>
        <dbReference type="Pfam" id="PF00460"/>
    </source>
</evidence>
<dbReference type="Pfam" id="PF06429">
    <property type="entry name" value="Flg_bbr_C"/>
    <property type="match status" value="1"/>
</dbReference>
<evidence type="ECO:0000256" key="5">
    <source>
        <dbReference type="SAM" id="MobiDB-lite"/>
    </source>
</evidence>
<reference evidence="9 10" key="1">
    <citation type="submission" date="2020-08" db="EMBL/GenBank/DDBJ databases">
        <title>Genomic Encyclopedia of Type Strains, Phase IV (KMG-IV): sequencing the most valuable type-strain genomes for metagenomic binning, comparative biology and taxonomic classification.</title>
        <authorList>
            <person name="Goeker M."/>
        </authorList>
    </citation>
    <scope>NUCLEOTIDE SEQUENCE [LARGE SCALE GENOMIC DNA]</scope>
    <source>
        <strain evidence="9 10">DSM 26736</strain>
    </source>
</reference>
<dbReference type="InterPro" id="IPR020013">
    <property type="entry name" value="Flagellar_FlgE/F/G"/>
</dbReference>
<feature type="domain" description="Flagellar basal body rod protein N-terminal" evidence="6">
    <location>
        <begin position="18"/>
        <end position="40"/>
    </location>
</feature>
<comment type="caution">
    <text evidence="9">The sequence shown here is derived from an EMBL/GenBank/DDBJ whole genome shotgun (WGS) entry which is preliminary data.</text>
</comment>
<evidence type="ECO:0000259" key="8">
    <source>
        <dbReference type="Pfam" id="PF22692"/>
    </source>
</evidence>
<evidence type="ECO:0000259" key="7">
    <source>
        <dbReference type="Pfam" id="PF06429"/>
    </source>
</evidence>
<dbReference type="Pfam" id="PF22692">
    <property type="entry name" value="LlgE_F_G_D1"/>
    <property type="match status" value="1"/>
</dbReference>
<evidence type="ECO:0000313" key="9">
    <source>
        <dbReference type="EMBL" id="MBB5710773.1"/>
    </source>
</evidence>
<dbReference type="InterPro" id="IPR001444">
    <property type="entry name" value="Flag_bb_rod_N"/>
</dbReference>
<dbReference type="Proteomes" id="UP000527143">
    <property type="component" value="Unassembled WGS sequence"/>
</dbReference>
<feature type="region of interest" description="Disordered" evidence="5">
    <location>
        <begin position="177"/>
        <end position="202"/>
    </location>
</feature>
<sequence>MKDGPVDISSYVLLSQEQALRRRMDVAANNLANMNTAGFKREQPVFREYVEKTDSVIKPANKTSFVLDYGAVHDATQGTFQPTGNALDVMIEGKGYLSVEAPDGTTAYTRAGLLKMLPTGELATSSGNKVLGEGGKPITIPPEEAPNLSIGLDGTINGRTGPLGRLAVTSFDEAQLDPRGDGLLRGQGGRELPSAETRIRGGGIEGSNVNAIQETTDMVEILRAYQTSKSLADSMADMRKSAIDKLSRVG</sequence>
<dbReference type="InterPro" id="IPR037925">
    <property type="entry name" value="FlgE/F/G-like"/>
</dbReference>
<dbReference type="InterPro" id="IPR019776">
    <property type="entry name" value="Flagellar_basal_body_rod_CS"/>
</dbReference>
<keyword evidence="9" id="KW-0282">Flagellum</keyword>
<gene>
    <name evidence="9" type="ORF">FHT02_002004</name>
</gene>
<dbReference type="InterPro" id="IPR010930">
    <property type="entry name" value="Flg_bb/hook_C_dom"/>
</dbReference>
<comment type="subcellular location">
    <subcellularLocation>
        <location evidence="1 4">Bacterial flagellum basal body</location>
    </subcellularLocation>
</comment>
<name>A0A840YQR1_9SPHN</name>
<keyword evidence="3 4" id="KW-0975">Bacterial flagellum</keyword>
<evidence type="ECO:0000313" key="10">
    <source>
        <dbReference type="Proteomes" id="UP000527143"/>
    </source>
</evidence>